<proteinExistence type="predicted"/>
<dbReference type="EMBL" id="CP066539">
    <property type="protein sequence ID" value="QRL05152.1"/>
    <property type="molecule type" value="Genomic_DNA"/>
</dbReference>
<dbReference type="AlphaFoldDB" id="A0AAQ0CJC0"/>
<protein>
    <submittedName>
        <fullName evidence="1">Uncharacterized protein</fullName>
    </submittedName>
</protein>
<dbReference type="Proteomes" id="UP000663479">
    <property type="component" value="Chromosome"/>
</dbReference>
<name>A0AAQ0CJC0_9GAMM</name>
<reference evidence="1" key="1">
    <citation type="submission" date="2020-12" db="EMBL/GenBank/DDBJ databases">
        <title>Genome reconstruction of Halomonas venusta strain DSM 4743.</title>
        <authorList>
            <person name="Aguirre-Garrido J.F."/>
            <person name="Hernandez-Soto L.M."/>
            <person name="Martinez-Abarca F."/>
        </authorList>
    </citation>
    <scope>NUCLEOTIDE SEQUENCE</scope>
    <source>
        <strain evidence="1">4743</strain>
    </source>
</reference>
<gene>
    <name evidence="1" type="ORF">JDS37_09565</name>
</gene>
<dbReference type="RefSeq" id="WP_186808821.1">
    <property type="nucleotide sequence ID" value="NZ_BJUL01000006.1"/>
</dbReference>
<evidence type="ECO:0000313" key="1">
    <source>
        <dbReference type="EMBL" id="QRL05152.1"/>
    </source>
</evidence>
<sequence length="48" mass="5478">MLSRVYHRPKCPQCHYRKSAADFRDPGTGAPLPACKHCLRRQKRGGVQ</sequence>
<evidence type="ECO:0000313" key="2">
    <source>
        <dbReference type="Proteomes" id="UP000663479"/>
    </source>
</evidence>
<accession>A0AAQ0CJC0</accession>
<organism evidence="1 2">
    <name type="scientific">Vreelandella venusta</name>
    <dbReference type="NCBI Taxonomy" id="44935"/>
    <lineage>
        <taxon>Bacteria</taxon>
        <taxon>Pseudomonadati</taxon>
        <taxon>Pseudomonadota</taxon>
        <taxon>Gammaproteobacteria</taxon>
        <taxon>Oceanospirillales</taxon>
        <taxon>Halomonadaceae</taxon>
        <taxon>Vreelandella</taxon>
    </lineage>
</organism>